<sequence length="44" mass="4787">MGSCNIGHVGVVTHCEQHVGSLIVHIKDAVDKQFTMLLTNNLLL</sequence>
<keyword evidence="2" id="KW-1185">Reference proteome</keyword>
<dbReference type="InterPro" id="IPR014722">
    <property type="entry name" value="Rib_uL2_dom2"/>
</dbReference>
<proteinExistence type="predicted"/>
<dbReference type="Proteomes" id="UP000789901">
    <property type="component" value="Unassembled WGS sequence"/>
</dbReference>
<evidence type="ECO:0000313" key="2">
    <source>
        <dbReference type="Proteomes" id="UP000789901"/>
    </source>
</evidence>
<name>A0ABM8W4V3_GIGMA</name>
<protein>
    <submittedName>
        <fullName evidence="1">7861_t:CDS:1</fullName>
    </submittedName>
</protein>
<reference evidence="1 2" key="1">
    <citation type="submission" date="2021-06" db="EMBL/GenBank/DDBJ databases">
        <authorList>
            <person name="Kallberg Y."/>
            <person name="Tangrot J."/>
            <person name="Rosling A."/>
        </authorList>
    </citation>
    <scope>NUCLEOTIDE SEQUENCE [LARGE SCALE GENOMIC DNA]</scope>
    <source>
        <strain evidence="1 2">120-4 pot B 10/14</strain>
    </source>
</reference>
<gene>
    <name evidence="1" type="ORF">GMARGA_LOCUS3367</name>
</gene>
<comment type="caution">
    <text evidence="1">The sequence shown here is derived from an EMBL/GenBank/DDBJ whole genome shotgun (WGS) entry which is preliminary data.</text>
</comment>
<dbReference type="Gene3D" id="2.30.30.30">
    <property type="match status" value="1"/>
</dbReference>
<organism evidence="1 2">
    <name type="scientific">Gigaspora margarita</name>
    <dbReference type="NCBI Taxonomy" id="4874"/>
    <lineage>
        <taxon>Eukaryota</taxon>
        <taxon>Fungi</taxon>
        <taxon>Fungi incertae sedis</taxon>
        <taxon>Mucoromycota</taxon>
        <taxon>Glomeromycotina</taxon>
        <taxon>Glomeromycetes</taxon>
        <taxon>Diversisporales</taxon>
        <taxon>Gigasporaceae</taxon>
        <taxon>Gigaspora</taxon>
    </lineage>
</organism>
<accession>A0ABM8W4V3</accession>
<evidence type="ECO:0000313" key="1">
    <source>
        <dbReference type="EMBL" id="CAG8525495.1"/>
    </source>
</evidence>
<dbReference type="EMBL" id="CAJVQB010001201">
    <property type="protein sequence ID" value="CAG8525495.1"/>
    <property type="molecule type" value="Genomic_DNA"/>
</dbReference>
<feature type="non-terminal residue" evidence="1">
    <location>
        <position position="44"/>
    </location>
</feature>